<dbReference type="Pfam" id="PF00561">
    <property type="entry name" value="Abhydrolase_1"/>
    <property type="match status" value="1"/>
</dbReference>
<dbReference type="Gene3D" id="3.40.50.1820">
    <property type="entry name" value="alpha/beta hydrolase"/>
    <property type="match status" value="1"/>
</dbReference>
<dbReference type="InterPro" id="IPR050471">
    <property type="entry name" value="AB_hydrolase"/>
</dbReference>
<dbReference type="AlphaFoldDB" id="A0A7W9KCR2"/>
<accession>A0A7W9KCR2</accession>
<name>A0A7W9KCR2_9PSEU</name>
<dbReference type="Proteomes" id="UP000585638">
    <property type="component" value="Unassembled WGS sequence"/>
</dbReference>
<evidence type="ECO:0000313" key="3">
    <source>
        <dbReference type="Proteomes" id="UP000585638"/>
    </source>
</evidence>
<dbReference type="GO" id="GO:0003824">
    <property type="term" value="F:catalytic activity"/>
    <property type="evidence" value="ECO:0007669"/>
    <property type="project" value="UniProtKB-ARBA"/>
</dbReference>
<dbReference type="PRINTS" id="PR00111">
    <property type="entry name" value="ABHYDROLASE"/>
</dbReference>
<dbReference type="RefSeq" id="WP_184859380.1">
    <property type="nucleotide sequence ID" value="NZ_BAAAWY010000025.1"/>
</dbReference>
<dbReference type="SUPFAM" id="SSF53474">
    <property type="entry name" value="alpha/beta-Hydrolases"/>
    <property type="match status" value="1"/>
</dbReference>
<proteinExistence type="predicted"/>
<sequence>MHTLVTAPNQFAEVGGLRLAYRRFGAEHGTPLLCFQHFRGTMDYWDPAVLDGLGTDRPVIVFDVAGIGLSGGTTPERFEDFADQGAGLLDALGIGQADVLGFSLGGYAAQELAIRHPSRVRKLVLVGTGPRGGTQEGAHPDYPTYATRNEIPTLDDFLFLFFEPNEQSQAAGRAFWERRHRRTEDLDAPSSREVMAAQLAAGAAWRVPTDPPFADLKRISHPTLVVNGDHDVMIPTANSYLLQQHIPNAQLIIYPNAGHASQYQYPELFVAHTRLFLDA</sequence>
<keyword evidence="3" id="KW-1185">Reference proteome</keyword>
<gene>
    <name evidence="2" type="ORF">BJ998_001308</name>
</gene>
<dbReference type="InterPro" id="IPR029058">
    <property type="entry name" value="AB_hydrolase_fold"/>
</dbReference>
<protein>
    <submittedName>
        <fullName evidence="2">Pimeloyl-ACP methyl ester carboxylesterase</fullName>
    </submittedName>
</protein>
<dbReference type="EMBL" id="JACHIR010000001">
    <property type="protein sequence ID" value="MBB5890112.1"/>
    <property type="molecule type" value="Genomic_DNA"/>
</dbReference>
<organism evidence="2 3">
    <name type="scientific">Kutzneria kofuensis</name>
    <dbReference type="NCBI Taxonomy" id="103725"/>
    <lineage>
        <taxon>Bacteria</taxon>
        <taxon>Bacillati</taxon>
        <taxon>Actinomycetota</taxon>
        <taxon>Actinomycetes</taxon>
        <taxon>Pseudonocardiales</taxon>
        <taxon>Pseudonocardiaceae</taxon>
        <taxon>Kutzneria</taxon>
    </lineage>
</organism>
<reference evidence="2 3" key="1">
    <citation type="submission" date="2020-08" db="EMBL/GenBank/DDBJ databases">
        <title>Sequencing the genomes of 1000 actinobacteria strains.</title>
        <authorList>
            <person name="Klenk H.-P."/>
        </authorList>
    </citation>
    <scope>NUCLEOTIDE SEQUENCE [LARGE SCALE GENOMIC DNA]</scope>
    <source>
        <strain evidence="2 3">DSM 43851</strain>
    </source>
</reference>
<dbReference type="InterPro" id="IPR000073">
    <property type="entry name" value="AB_hydrolase_1"/>
</dbReference>
<comment type="caution">
    <text evidence="2">The sequence shown here is derived from an EMBL/GenBank/DDBJ whole genome shotgun (WGS) entry which is preliminary data.</text>
</comment>
<feature type="domain" description="AB hydrolase-1" evidence="1">
    <location>
        <begin position="31"/>
        <end position="263"/>
    </location>
</feature>
<evidence type="ECO:0000313" key="2">
    <source>
        <dbReference type="EMBL" id="MBB5890112.1"/>
    </source>
</evidence>
<evidence type="ECO:0000259" key="1">
    <source>
        <dbReference type="Pfam" id="PF00561"/>
    </source>
</evidence>
<dbReference type="PANTHER" id="PTHR43433">
    <property type="entry name" value="HYDROLASE, ALPHA/BETA FOLD FAMILY PROTEIN"/>
    <property type="match status" value="1"/>
</dbReference>
<dbReference type="PANTHER" id="PTHR43433:SF5">
    <property type="entry name" value="AB HYDROLASE-1 DOMAIN-CONTAINING PROTEIN"/>
    <property type="match status" value="1"/>
</dbReference>